<keyword evidence="1" id="KW-0812">Transmembrane</keyword>
<feature type="transmembrane region" description="Helical" evidence="1">
    <location>
        <begin position="51"/>
        <end position="69"/>
    </location>
</feature>
<feature type="transmembrane region" description="Helical" evidence="1">
    <location>
        <begin position="277"/>
        <end position="296"/>
    </location>
</feature>
<dbReference type="Pfam" id="PF05975">
    <property type="entry name" value="EcsB"/>
    <property type="match status" value="1"/>
</dbReference>
<dbReference type="AlphaFoldDB" id="A0A3E0AZW5"/>
<feature type="transmembrane region" description="Helical" evidence="1">
    <location>
        <begin position="128"/>
        <end position="148"/>
    </location>
</feature>
<feature type="transmembrane region" description="Helical" evidence="1">
    <location>
        <begin position="370"/>
        <end position="387"/>
    </location>
</feature>
<dbReference type="InterPro" id="IPR010288">
    <property type="entry name" value="EcsB_ABC"/>
</dbReference>
<feature type="transmembrane region" description="Helical" evidence="1">
    <location>
        <begin position="182"/>
        <end position="198"/>
    </location>
</feature>
<evidence type="ECO:0000256" key="1">
    <source>
        <dbReference type="SAM" id="Phobius"/>
    </source>
</evidence>
<keyword evidence="1" id="KW-0472">Membrane</keyword>
<keyword evidence="3" id="KW-1185">Reference proteome</keyword>
<feature type="transmembrane region" description="Helical" evidence="1">
    <location>
        <begin position="23"/>
        <end position="45"/>
    </location>
</feature>
<dbReference type="EMBL" id="QUMW01000009">
    <property type="protein sequence ID" value="REG25249.1"/>
    <property type="molecule type" value="Genomic_DNA"/>
</dbReference>
<feature type="transmembrane region" description="Helical" evidence="1">
    <location>
        <begin position="346"/>
        <end position="364"/>
    </location>
</feature>
<keyword evidence="1" id="KW-1133">Transmembrane helix</keyword>
<dbReference type="GO" id="GO:0016020">
    <property type="term" value="C:membrane"/>
    <property type="evidence" value="ECO:0007669"/>
    <property type="project" value="InterPro"/>
</dbReference>
<dbReference type="PIRSF" id="PIRSF037259">
    <property type="entry name" value="EcsB_ABC"/>
    <property type="match status" value="1"/>
</dbReference>
<organism evidence="2 3">
    <name type="scientific">Jeotgalicoccus halotolerans</name>
    <dbReference type="NCBI Taxonomy" id="157227"/>
    <lineage>
        <taxon>Bacteria</taxon>
        <taxon>Bacillati</taxon>
        <taxon>Bacillota</taxon>
        <taxon>Bacilli</taxon>
        <taxon>Bacillales</taxon>
        <taxon>Staphylococcaceae</taxon>
        <taxon>Jeotgalicoccus</taxon>
    </lineage>
</organism>
<sequence length="400" mass="47275">MSSKLFNTRMEEDIKIRSYYGKFIFNSHFLVFLMIAGGVLLYTLLGLRETLSPSIYIDTLCALLMAAVLQPKYRTLLKEADMLFLPPYEKRMTAYFKRADIYSLSLGLALPAVTSVAVLILLSIGHNLTSIVLFFLMAVLLYFSAFNIRRLSVNTDWKKWAVTAVLIIINFVSLMLVLIQPYLITLGLLFIIIFTVIMKKSSFKTLSWLNYVQYEKEALQQYYQTVSMFTNVKRIDKAFKRRRFLDILLWEPKAEKFNKKYMYEYLFYRSFMRDHDLPMIVLRIIILFFITMFWIGNLYVSLIFSLFGIYLIVLQMSQIYTAQAYLLWPKVWPVSRTYIQDSYIRYSHKVVFVITLLFAVMFTITHPDKLYYVLAFPVWGYILNRVLSKAIYKKERELSD</sequence>
<gene>
    <name evidence="2" type="ORF">DFR63_0273</name>
</gene>
<feature type="transmembrane region" description="Helical" evidence="1">
    <location>
        <begin position="101"/>
        <end position="122"/>
    </location>
</feature>
<accession>A0A3E0AZW5</accession>
<dbReference type="Proteomes" id="UP000257076">
    <property type="component" value="Unassembled WGS sequence"/>
</dbReference>
<dbReference type="OrthoDB" id="2447941at2"/>
<evidence type="ECO:0000313" key="2">
    <source>
        <dbReference type="EMBL" id="REG25249.1"/>
    </source>
</evidence>
<reference evidence="2 3" key="1">
    <citation type="submission" date="2018-08" db="EMBL/GenBank/DDBJ databases">
        <title>Genomic Encyclopedia of Type Strains, Phase IV (KMG-IV): sequencing the most valuable type-strain genomes for metagenomic binning, comparative biology and taxonomic classification.</title>
        <authorList>
            <person name="Goeker M."/>
        </authorList>
    </citation>
    <scope>NUCLEOTIDE SEQUENCE [LARGE SCALE GENOMIC DNA]</scope>
    <source>
        <strain evidence="2 3">DSM 17274</strain>
    </source>
</reference>
<proteinExistence type="predicted"/>
<comment type="caution">
    <text evidence="2">The sequence shown here is derived from an EMBL/GenBank/DDBJ whole genome shotgun (WGS) entry which is preliminary data.</text>
</comment>
<evidence type="ECO:0000313" key="3">
    <source>
        <dbReference type="Proteomes" id="UP000257076"/>
    </source>
</evidence>
<name>A0A3E0AZW5_9STAP</name>
<protein>
    <submittedName>
        <fullName evidence="2">ABC-2 type transport system permease protein</fullName>
    </submittedName>
</protein>
<dbReference type="RefSeq" id="WP_115883955.1">
    <property type="nucleotide sequence ID" value="NZ_CBCSHX010000001.1"/>
</dbReference>